<name>A0A016SV02_9BILA</name>
<gene>
    <name evidence="2" type="primary">Acey_s0174.g462</name>
    <name evidence="2" type="ORF">Y032_0174g462</name>
</gene>
<dbReference type="Proteomes" id="UP000024635">
    <property type="component" value="Unassembled WGS sequence"/>
</dbReference>
<reference evidence="3" key="1">
    <citation type="journal article" date="2015" name="Nat. Genet.">
        <title>The genome and transcriptome of the zoonotic hookworm Ancylostoma ceylanicum identify infection-specific gene families.</title>
        <authorList>
            <person name="Schwarz E.M."/>
            <person name="Hu Y."/>
            <person name="Antoshechkin I."/>
            <person name="Miller M.M."/>
            <person name="Sternberg P.W."/>
            <person name="Aroian R.V."/>
        </authorList>
    </citation>
    <scope>NUCLEOTIDE SEQUENCE</scope>
    <source>
        <strain evidence="3">HY135</strain>
    </source>
</reference>
<comment type="caution">
    <text evidence="2">The sequence shown here is derived from an EMBL/GenBank/DDBJ whole genome shotgun (WGS) entry which is preliminary data.</text>
</comment>
<feature type="region of interest" description="Disordered" evidence="1">
    <location>
        <begin position="146"/>
        <end position="209"/>
    </location>
</feature>
<dbReference type="AlphaFoldDB" id="A0A016SV02"/>
<evidence type="ECO:0000313" key="3">
    <source>
        <dbReference type="Proteomes" id="UP000024635"/>
    </source>
</evidence>
<proteinExistence type="predicted"/>
<protein>
    <submittedName>
        <fullName evidence="2">Uncharacterized protein</fullName>
    </submittedName>
</protein>
<accession>A0A016SV02</accession>
<evidence type="ECO:0000256" key="1">
    <source>
        <dbReference type="SAM" id="MobiDB-lite"/>
    </source>
</evidence>
<sequence length="259" mass="28762">MNKAPSANLKPKHGKKLYEPWMDYKEDGFSSVIYLFVYFTRPIRSPFLSPFFFRFACILQPSTPDSTPSAPAAPADPPRYRFNSEYAESVSRTPSRDRGADTLVVCCTEAPALLGRDTEENRAAVPALAYDRLEFTSIASVSAKPAPPIIRTPSRTPTTRTLTRTPTRTPTAGKPTPKAASREATPTGTKQLVRRTPTPPPSYPQSTDYSKDKKLIGMIEVEFKAFYAWTTNGSEHDLTREHIESLLFPELQGKSPSLS</sequence>
<evidence type="ECO:0000313" key="2">
    <source>
        <dbReference type="EMBL" id="EYB94216.1"/>
    </source>
</evidence>
<dbReference type="OrthoDB" id="10428233at2759"/>
<feature type="compositionally biased region" description="Low complexity" evidence="1">
    <location>
        <begin position="151"/>
        <end position="179"/>
    </location>
</feature>
<keyword evidence="3" id="KW-1185">Reference proteome</keyword>
<organism evidence="2 3">
    <name type="scientific">Ancylostoma ceylanicum</name>
    <dbReference type="NCBI Taxonomy" id="53326"/>
    <lineage>
        <taxon>Eukaryota</taxon>
        <taxon>Metazoa</taxon>
        <taxon>Ecdysozoa</taxon>
        <taxon>Nematoda</taxon>
        <taxon>Chromadorea</taxon>
        <taxon>Rhabditida</taxon>
        <taxon>Rhabditina</taxon>
        <taxon>Rhabditomorpha</taxon>
        <taxon>Strongyloidea</taxon>
        <taxon>Ancylostomatidae</taxon>
        <taxon>Ancylostomatinae</taxon>
        <taxon>Ancylostoma</taxon>
    </lineage>
</organism>
<dbReference type="EMBL" id="JARK01001510">
    <property type="protein sequence ID" value="EYB94216.1"/>
    <property type="molecule type" value="Genomic_DNA"/>
</dbReference>